<dbReference type="EMBL" id="JABSTU010000003">
    <property type="protein sequence ID" value="KAH8035476.1"/>
    <property type="molecule type" value="Genomic_DNA"/>
</dbReference>
<reference evidence="1" key="1">
    <citation type="journal article" date="2020" name="Cell">
        <title>Large-Scale Comparative Analyses of Tick Genomes Elucidate Their Genetic Diversity and Vector Capacities.</title>
        <authorList>
            <consortium name="Tick Genome and Microbiome Consortium (TIGMIC)"/>
            <person name="Jia N."/>
            <person name="Wang J."/>
            <person name="Shi W."/>
            <person name="Du L."/>
            <person name="Sun Y."/>
            <person name="Zhan W."/>
            <person name="Jiang J.F."/>
            <person name="Wang Q."/>
            <person name="Zhang B."/>
            <person name="Ji P."/>
            <person name="Bell-Sakyi L."/>
            <person name="Cui X.M."/>
            <person name="Yuan T.T."/>
            <person name="Jiang B.G."/>
            <person name="Yang W.F."/>
            <person name="Lam T.T."/>
            <person name="Chang Q.C."/>
            <person name="Ding S.J."/>
            <person name="Wang X.J."/>
            <person name="Zhu J.G."/>
            <person name="Ruan X.D."/>
            <person name="Zhao L."/>
            <person name="Wei J.T."/>
            <person name="Ye R.Z."/>
            <person name="Que T.C."/>
            <person name="Du C.H."/>
            <person name="Zhou Y.H."/>
            <person name="Cheng J.X."/>
            <person name="Dai P.F."/>
            <person name="Guo W.B."/>
            <person name="Han X.H."/>
            <person name="Huang E.J."/>
            <person name="Li L.F."/>
            <person name="Wei W."/>
            <person name="Gao Y.C."/>
            <person name="Liu J.Z."/>
            <person name="Shao H.Z."/>
            <person name="Wang X."/>
            <person name="Wang C.C."/>
            <person name="Yang T.C."/>
            <person name="Huo Q.B."/>
            <person name="Li W."/>
            <person name="Chen H.Y."/>
            <person name="Chen S.E."/>
            <person name="Zhou L.G."/>
            <person name="Ni X.B."/>
            <person name="Tian J.H."/>
            <person name="Sheng Y."/>
            <person name="Liu T."/>
            <person name="Pan Y.S."/>
            <person name="Xia L.Y."/>
            <person name="Li J."/>
            <person name="Zhao F."/>
            <person name="Cao W.C."/>
        </authorList>
    </citation>
    <scope>NUCLEOTIDE SEQUENCE</scope>
    <source>
        <strain evidence="1">Rmic-2018</strain>
    </source>
</reference>
<comment type="caution">
    <text evidence="1">The sequence shown here is derived from an EMBL/GenBank/DDBJ whole genome shotgun (WGS) entry which is preliminary data.</text>
</comment>
<evidence type="ECO:0000313" key="2">
    <source>
        <dbReference type="Proteomes" id="UP000821866"/>
    </source>
</evidence>
<organism evidence="1 2">
    <name type="scientific">Rhipicephalus microplus</name>
    <name type="common">Cattle tick</name>
    <name type="synonym">Boophilus microplus</name>
    <dbReference type="NCBI Taxonomy" id="6941"/>
    <lineage>
        <taxon>Eukaryota</taxon>
        <taxon>Metazoa</taxon>
        <taxon>Ecdysozoa</taxon>
        <taxon>Arthropoda</taxon>
        <taxon>Chelicerata</taxon>
        <taxon>Arachnida</taxon>
        <taxon>Acari</taxon>
        <taxon>Parasitiformes</taxon>
        <taxon>Ixodida</taxon>
        <taxon>Ixodoidea</taxon>
        <taxon>Ixodidae</taxon>
        <taxon>Rhipicephalinae</taxon>
        <taxon>Rhipicephalus</taxon>
        <taxon>Boophilus</taxon>
    </lineage>
</organism>
<reference evidence="1" key="2">
    <citation type="submission" date="2021-09" db="EMBL/GenBank/DDBJ databases">
        <authorList>
            <person name="Jia N."/>
            <person name="Wang J."/>
            <person name="Shi W."/>
            <person name="Du L."/>
            <person name="Sun Y."/>
            <person name="Zhan W."/>
            <person name="Jiang J."/>
            <person name="Wang Q."/>
            <person name="Zhang B."/>
            <person name="Ji P."/>
            <person name="Sakyi L.B."/>
            <person name="Cui X."/>
            <person name="Yuan T."/>
            <person name="Jiang B."/>
            <person name="Yang W."/>
            <person name="Lam T.T.-Y."/>
            <person name="Chang Q."/>
            <person name="Ding S."/>
            <person name="Wang X."/>
            <person name="Zhu J."/>
            <person name="Ruan X."/>
            <person name="Zhao L."/>
            <person name="Wei J."/>
            <person name="Que T."/>
            <person name="Du C."/>
            <person name="Cheng J."/>
            <person name="Dai P."/>
            <person name="Han X."/>
            <person name="Huang E."/>
            <person name="Gao Y."/>
            <person name="Liu J."/>
            <person name="Shao H."/>
            <person name="Ye R."/>
            <person name="Li L."/>
            <person name="Wei W."/>
            <person name="Wang X."/>
            <person name="Wang C."/>
            <person name="Huo Q."/>
            <person name="Li W."/>
            <person name="Guo W."/>
            <person name="Chen H."/>
            <person name="Chen S."/>
            <person name="Zhou L."/>
            <person name="Zhou L."/>
            <person name="Ni X."/>
            <person name="Tian J."/>
            <person name="Zhou Y."/>
            <person name="Sheng Y."/>
            <person name="Liu T."/>
            <person name="Pan Y."/>
            <person name="Xia L."/>
            <person name="Li J."/>
            <person name="Zhao F."/>
            <person name="Cao W."/>
        </authorList>
    </citation>
    <scope>NUCLEOTIDE SEQUENCE</scope>
    <source>
        <strain evidence="1">Rmic-2018</strain>
        <tissue evidence="1">Larvae</tissue>
    </source>
</reference>
<dbReference type="Proteomes" id="UP000821866">
    <property type="component" value="Chromosome 11"/>
</dbReference>
<keyword evidence="2" id="KW-1185">Reference proteome</keyword>
<sequence>MMWRKKKVAPKQRFSRKLMFLLVLMLASLFVVCSLLVVLLPNEVVAIIPPRDTNEAATEGEAILNLAPVSLFDDNGYESGYIKIKPMLAAPEASSGAEHFESNIEVISFGVTKPAHNRRHNLRDGHKPVRRPRSRLRKAIRRSATSTSRAHVKDMDGRNRRLPRVLNIEEVPGQSIPSSTHRRLIQPNTTETLTTTLIRDKGRSREAGVMCCTLNVSRTSGNVSLLEHLTASTDDIASEYSRLHNATTS</sequence>
<accession>A0A9J6EMU5</accession>
<gene>
    <name evidence="1" type="ORF">HPB51_005711</name>
</gene>
<proteinExistence type="predicted"/>
<evidence type="ECO:0000313" key="1">
    <source>
        <dbReference type="EMBL" id="KAH8035476.1"/>
    </source>
</evidence>
<dbReference type="AlphaFoldDB" id="A0A9J6EMU5"/>
<name>A0A9J6EMU5_RHIMP</name>
<protein>
    <submittedName>
        <fullName evidence="1">Uncharacterized protein</fullName>
    </submittedName>
</protein>